<feature type="transmembrane region" description="Helical" evidence="1">
    <location>
        <begin position="52"/>
        <end position="70"/>
    </location>
</feature>
<dbReference type="EMBL" id="QKYT01000395">
    <property type="protein sequence ID" value="RIA85946.1"/>
    <property type="molecule type" value="Genomic_DNA"/>
</dbReference>
<organism evidence="2 3">
    <name type="scientific">Glomus cerebriforme</name>
    <dbReference type="NCBI Taxonomy" id="658196"/>
    <lineage>
        <taxon>Eukaryota</taxon>
        <taxon>Fungi</taxon>
        <taxon>Fungi incertae sedis</taxon>
        <taxon>Mucoromycota</taxon>
        <taxon>Glomeromycotina</taxon>
        <taxon>Glomeromycetes</taxon>
        <taxon>Glomerales</taxon>
        <taxon>Glomeraceae</taxon>
        <taxon>Glomus</taxon>
    </lineage>
</organism>
<dbReference type="AlphaFoldDB" id="A0A397SMW5"/>
<proteinExistence type="predicted"/>
<protein>
    <submittedName>
        <fullName evidence="2">Uncharacterized protein</fullName>
    </submittedName>
</protein>
<evidence type="ECO:0000313" key="2">
    <source>
        <dbReference type="EMBL" id="RIA85946.1"/>
    </source>
</evidence>
<keyword evidence="3" id="KW-1185">Reference proteome</keyword>
<sequence length="103" mass="12556">MLHVILKNIIYNYQIFMIIILITCIISALLSTVRNRRFNCCFSYKNMLYINFFLNYITLPSLLIAYIHYLNYRESYVIFNYSLCSIIKRFYYWKNALDADLFN</sequence>
<reference evidence="2 3" key="1">
    <citation type="submission" date="2018-06" db="EMBL/GenBank/DDBJ databases">
        <title>Comparative genomics reveals the genomic features of Rhizophagus irregularis, R. cerebriforme, R. diaphanum and Gigaspora rosea, and their symbiotic lifestyle signature.</title>
        <authorList>
            <person name="Morin E."/>
            <person name="San Clemente H."/>
            <person name="Chen E.C.H."/>
            <person name="De La Providencia I."/>
            <person name="Hainaut M."/>
            <person name="Kuo A."/>
            <person name="Kohler A."/>
            <person name="Murat C."/>
            <person name="Tang N."/>
            <person name="Roy S."/>
            <person name="Loubradou J."/>
            <person name="Henrissat B."/>
            <person name="Grigoriev I.V."/>
            <person name="Corradi N."/>
            <person name="Roux C."/>
            <person name="Martin F.M."/>
        </authorList>
    </citation>
    <scope>NUCLEOTIDE SEQUENCE [LARGE SCALE GENOMIC DNA]</scope>
    <source>
        <strain evidence="2 3">DAOM 227022</strain>
    </source>
</reference>
<keyword evidence="1" id="KW-0472">Membrane</keyword>
<gene>
    <name evidence="2" type="ORF">C1645_780809</name>
</gene>
<comment type="caution">
    <text evidence="2">The sequence shown here is derived from an EMBL/GenBank/DDBJ whole genome shotgun (WGS) entry which is preliminary data.</text>
</comment>
<evidence type="ECO:0000256" key="1">
    <source>
        <dbReference type="SAM" id="Phobius"/>
    </source>
</evidence>
<name>A0A397SMW5_9GLOM</name>
<dbReference type="OrthoDB" id="2478142at2759"/>
<feature type="transmembrane region" description="Helical" evidence="1">
    <location>
        <begin position="12"/>
        <end position="31"/>
    </location>
</feature>
<evidence type="ECO:0000313" key="3">
    <source>
        <dbReference type="Proteomes" id="UP000265703"/>
    </source>
</evidence>
<dbReference type="Proteomes" id="UP000265703">
    <property type="component" value="Unassembled WGS sequence"/>
</dbReference>
<keyword evidence="1" id="KW-1133">Transmembrane helix</keyword>
<keyword evidence="1" id="KW-0812">Transmembrane</keyword>
<accession>A0A397SMW5</accession>